<evidence type="ECO:0000256" key="4">
    <source>
        <dbReference type="ARBA" id="ARBA00022741"/>
    </source>
</evidence>
<dbReference type="InterPro" id="IPR017866">
    <property type="entry name" value="Succ-CoA_synthase_bsu_CS"/>
</dbReference>
<dbReference type="PROSITE" id="PS01217">
    <property type="entry name" value="SUCCINYL_COA_LIG_3"/>
    <property type="match status" value="1"/>
</dbReference>
<feature type="binding site" evidence="6">
    <location>
        <position position="112"/>
    </location>
    <ligand>
        <name>ATP</name>
        <dbReference type="ChEBI" id="CHEBI:30616"/>
    </ligand>
</feature>
<feature type="binding site" evidence="6">
    <location>
        <position position="274"/>
    </location>
    <ligand>
        <name>substrate</name>
        <note>ligand shared with subunit alpha</note>
    </ligand>
</feature>
<dbReference type="SUPFAM" id="SSF52210">
    <property type="entry name" value="Succinyl-CoA synthetase domains"/>
    <property type="match status" value="1"/>
</dbReference>
<feature type="binding site" evidence="6">
    <location>
        <position position="46"/>
    </location>
    <ligand>
        <name>ATP</name>
        <dbReference type="ChEBI" id="CHEBI:30616"/>
    </ligand>
</feature>
<dbReference type="Proteomes" id="UP001597371">
    <property type="component" value="Unassembled WGS sequence"/>
</dbReference>
<sequence length="395" mass="41522">MNIHEYQAKQVLKGFGAPVAAGVAITSADEAEAAARQLPGPLYVVKSQIHAGGRGKGKFKELGPDAKGGVRLARSIEEAVAHSREMLGNTLVTAQTGEAGKQVNRLYIEDGADIDRELYLSILVDRAVGKVAFVVSTEGGMDIEAVAHDTPEKIVTVAIDAEAGVTEADVAAITQALKLEGAAAEDGKSLFPVLYKAFVEKDMALLEVNPLIVMTDGHLRVLDAKVSFDGNALFRHEDIKALRDESEEDAKEIEASKYDLAYVALDGDIGCMVNGAGLAMATMDIIKLYGKEPANFLDVGGGASKEKVTAAFKIITADPNVKGILVNIFGGIMRCDVIAEGVIAAVKEVGLTVPLVVRLEGTNVEKGKQILNESGLAITAADDLDDAAQKIVAAV</sequence>
<evidence type="ECO:0000313" key="10">
    <source>
        <dbReference type="Proteomes" id="UP001597371"/>
    </source>
</evidence>
<proteinExistence type="inferred from homology"/>
<dbReference type="GO" id="GO:0004775">
    <property type="term" value="F:succinate-CoA ligase (ADP-forming) activity"/>
    <property type="evidence" value="ECO:0007669"/>
    <property type="project" value="UniProtKB-EC"/>
</dbReference>
<keyword evidence="2 6" id="KW-0436">Ligase</keyword>
<dbReference type="PANTHER" id="PTHR11815">
    <property type="entry name" value="SUCCINYL-COA SYNTHETASE BETA CHAIN"/>
    <property type="match status" value="1"/>
</dbReference>
<keyword evidence="6 7" id="KW-0067">ATP-binding</keyword>
<dbReference type="InterPro" id="IPR013815">
    <property type="entry name" value="ATP_grasp_subdomain_1"/>
</dbReference>
<accession>A0ABW5CR71</accession>
<comment type="function">
    <text evidence="6">Succinyl-CoA synthetase functions in the citric acid cycle (TCA), coupling the hydrolysis of succinyl-CoA to the synthesis of either ATP or GTP and thus represents the only step of substrate-level phosphorylation in the TCA. The beta subunit provides nucleotide specificity of the enzyme and binds the substrate succinate, while the binding sites for coenzyme A and phosphate are found in the alpha subunit.</text>
</comment>
<dbReference type="Pfam" id="PF08442">
    <property type="entry name" value="ATP-grasp_2"/>
    <property type="match status" value="1"/>
</dbReference>
<dbReference type="Pfam" id="PF00549">
    <property type="entry name" value="Ligase_CoA"/>
    <property type="match status" value="1"/>
</dbReference>
<dbReference type="InterPro" id="IPR005811">
    <property type="entry name" value="SUCC_ACL_C"/>
</dbReference>
<evidence type="ECO:0000256" key="3">
    <source>
        <dbReference type="ARBA" id="ARBA00022723"/>
    </source>
</evidence>
<evidence type="ECO:0000256" key="7">
    <source>
        <dbReference type="PROSITE-ProRule" id="PRU00409"/>
    </source>
</evidence>
<keyword evidence="10" id="KW-1185">Reference proteome</keyword>
<dbReference type="PROSITE" id="PS50975">
    <property type="entry name" value="ATP_GRASP"/>
    <property type="match status" value="1"/>
</dbReference>
<feature type="binding site" evidence="6">
    <location>
        <position position="117"/>
    </location>
    <ligand>
        <name>ATP</name>
        <dbReference type="ChEBI" id="CHEBI:30616"/>
    </ligand>
</feature>
<gene>
    <name evidence="6 9" type="primary">sucC</name>
    <name evidence="9" type="ORF">ACFSKQ_17320</name>
</gene>
<dbReference type="EC" id="6.2.1.5" evidence="6"/>
<comment type="similarity">
    <text evidence="6">Belongs to the succinate/malate CoA ligase beta subunit family.</text>
</comment>
<comment type="subunit">
    <text evidence="6">Heterotetramer of two alpha and two beta subunits.</text>
</comment>
<dbReference type="RefSeq" id="WP_209738621.1">
    <property type="nucleotide sequence ID" value="NZ_CP072611.1"/>
</dbReference>
<comment type="caution">
    <text evidence="9">The sequence shown here is derived from an EMBL/GenBank/DDBJ whole genome shotgun (WGS) entry which is preliminary data.</text>
</comment>
<protein>
    <recommendedName>
        <fullName evidence="6">Succinate--CoA ligase [ADP-forming] subunit beta</fullName>
        <ecNumber evidence="6">6.2.1.5</ecNumber>
    </recommendedName>
    <alternativeName>
        <fullName evidence="6">Succinyl-CoA synthetase subunit beta</fullName>
        <shortName evidence="6">SCS-beta</shortName>
    </alternativeName>
</protein>
<comment type="catalytic activity">
    <reaction evidence="6">
        <text>GTP + succinate + CoA = succinyl-CoA + GDP + phosphate</text>
        <dbReference type="Rhea" id="RHEA:22120"/>
        <dbReference type="ChEBI" id="CHEBI:30031"/>
        <dbReference type="ChEBI" id="CHEBI:37565"/>
        <dbReference type="ChEBI" id="CHEBI:43474"/>
        <dbReference type="ChEBI" id="CHEBI:57287"/>
        <dbReference type="ChEBI" id="CHEBI:57292"/>
        <dbReference type="ChEBI" id="CHEBI:58189"/>
    </reaction>
</comment>
<dbReference type="Gene3D" id="3.40.50.261">
    <property type="entry name" value="Succinyl-CoA synthetase domains"/>
    <property type="match status" value="1"/>
</dbReference>
<evidence type="ECO:0000256" key="1">
    <source>
        <dbReference type="ARBA" id="ARBA00022532"/>
    </source>
</evidence>
<dbReference type="SUPFAM" id="SSF56059">
    <property type="entry name" value="Glutathione synthetase ATP-binding domain-like"/>
    <property type="match status" value="1"/>
</dbReference>
<feature type="binding site" evidence="6">
    <location>
        <position position="109"/>
    </location>
    <ligand>
        <name>ATP</name>
        <dbReference type="ChEBI" id="CHEBI:30616"/>
    </ligand>
</feature>
<feature type="binding site" evidence="6">
    <location>
        <begin position="53"/>
        <end position="55"/>
    </location>
    <ligand>
        <name>ATP</name>
        <dbReference type="ChEBI" id="CHEBI:30616"/>
    </ligand>
</feature>
<feature type="binding site" evidence="6">
    <location>
        <position position="223"/>
    </location>
    <ligand>
        <name>Mg(2+)</name>
        <dbReference type="ChEBI" id="CHEBI:18420"/>
    </ligand>
</feature>
<dbReference type="InterPro" id="IPR016102">
    <property type="entry name" value="Succinyl-CoA_synth-like"/>
</dbReference>
<dbReference type="HAMAP" id="MF_00558">
    <property type="entry name" value="Succ_CoA_beta"/>
    <property type="match status" value="1"/>
</dbReference>
<comment type="catalytic activity">
    <reaction evidence="6">
        <text>succinate + ATP + CoA = succinyl-CoA + ADP + phosphate</text>
        <dbReference type="Rhea" id="RHEA:17661"/>
        <dbReference type="ChEBI" id="CHEBI:30031"/>
        <dbReference type="ChEBI" id="CHEBI:30616"/>
        <dbReference type="ChEBI" id="CHEBI:43474"/>
        <dbReference type="ChEBI" id="CHEBI:57287"/>
        <dbReference type="ChEBI" id="CHEBI:57292"/>
        <dbReference type="ChEBI" id="CHEBI:456216"/>
        <dbReference type="EC" id="6.2.1.5"/>
    </reaction>
</comment>
<dbReference type="Gene3D" id="3.30.470.20">
    <property type="entry name" value="ATP-grasp fold, B domain"/>
    <property type="match status" value="1"/>
</dbReference>
<dbReference type="NCBIfam" id="TIGR01016">
    <property type="entry name" value="sucCoAbeta"/>
    <property type="match status" value="1"/>
</dbReference>
<reference evidence="10" key="1">
    <citation type="journal article" date="2019" name="Int. J. Syst. Evol. Microbiol.">
        <title>The Global Catalogue of Microorganisms (GCM) 10K type strain sequencing project: providing services to taxonomists for standard genome sequencing and annotation.</title>
        <authorList>
            <consortium name="The Broad Institute Genomics Platform"/>
            <consortium name="The Broad Institute Genome Sequencing Center for Infectious Disease"/>
            <person name="Wu L."/>
            <person name="Ma J."/>
        </authorList>
    </citation>
    <scope>NUCLEOTIDE SEQUENCE [LARGE SCALE GENOMIC DNA]</scope>
    <source>
        <strain evidence="10">ZS-35-S2</strain>
    </source>
</reference>
<dbReference type="PIRSF" id="PIRSF001554">
    <property type="entry name" value="SucCS_beta"/>
    <property type="match status" value="1"/>
</dbReference>
<feature type="domain" description="ATP-grasp" evidence="8">
    <location>
        <begin position="9"/>
        <end position="237"/>
    </location>
</feature>
<dbReference type="Gene3D" id="3.30.1490.20">
    <property type="entry name" value="ATP-grasp fold, A domain"/>
    <property type="match status" value="1"/>
</dbReference>
<evidence type="ECO:0000256" key="6">
    <source>
        <dbReference type="HAMAP-Rule" id="MF_00558"/>
    </source>
</evidence>
<evidence type="ECO:0000256" key="2">
    <source>
        <dbReference type="ARBA" id="ARBA00022598"/>
    </source>
</evidence>
<keyword evidence="5 6" id="KW-0460">Magnesium</keyword>
<keyword evidence="4 6" id="KW-0547">Nucleotide-binding</keyword>
<evidence type="ECO:0000259" key="8">
    <source>
        <dbReference type="PROSITE" id="PS50975"/>
    </source>
</evidence>
<feature type="binding site" evidence="6">
    <location>
        <begin position="331"/>
        <end position="333"/>
    </location>
    <ligand>
        <name>substrate</name>
        <note>ligand shared with subunit alpha</note>
    </ligand>
</feature>
<dbReference type="InterPro" id="IPR013650">
    <property type="entry name" value="ATP-grasp_succ-CoA_synth-type"/>
</dbReference>
<feature type="binding site" evidence="6">
    <location>
        <position position="209"/>
    </location>
    <ligand>
        <name>Mg(2+)</name>
        <dbReference type="ChEBI" id="CHEBI:18420"/>
    </ligand>
</feature>
<dbReference type="NCBIfam" id="NF001913">
    <property type="entry name" value="PRK00696.1"/>
    <property type="match status" value="1"/>
</dbReference>
<comment type="pathway">
    <text evidence="6">Carbohydrate metabolism; tricarboxylic acid cycle; succinate from succinyl-CoA (ligase route): step 1/1.</text>
</comment>
<dbReference type="InterPro" id="IPR011761">
    <property type="entry name" value="ATP-grasp"/>
</dbReference>
<evidence type="ECO:0000256" key="5">
    <source>
        <dbReference type="ARBA" id="ARBA00022842"/>
    </source>
</evidence>
<dbReference type="EMBL" id="JBHUIJ010000027">
    <property type="protein sequence ID" value="MFD2239212.1"/>
    <property type="molecule type" value="Genomic_DNA"/>
</dbReference>
<name>A0ABW5CR71_9HYPH</name>
<keyword evidence="3 6" id="KW-0479">Metal-binding</keyword>
<comment type="cofactor">
    <cofactor evidence="6">
        <name>Mg(2+)</name>
        <dbReference type="ChEBI" id="CHEBI:18420"/>
    </cofactor>
    <text evidence="6">Binds 1 Mg(2+) ion per subunit.</text>
</comment>
<keyword evidence="1 6" id="KW-0816">Tricarboxylic acid cycle</keyword>
<organism evidence="9 10">
    <name type="scientific">Aureimonas populi</name>
    <dbReference type="NCBI Taxonomy" id="1701758"/>
    <lineage>
        <taxon>Bacteria</taxon>
        <taxon>Pseudomonadati</taxon>
        <taxon>Pseudomonadota</taxon>
        <taxon>Alphaproteobacteria</taxon>
        <taxon>Hyphomicrobiales</taxon>
        <taxon>Aurantimonadaceae</taxon>
        <taxon>Aureimonas</taxon>
    </lineage>
</organism>
<dbReference type="PANTHER" id="PTHR11815:SF10">
    <property type="entry name" value="SUCCINATE--COA LIGASE [GDP-FORMING] SUBUNIT BETA, MITOCHONDRIAL"/>
    <property type="match status" value="1"/>
</dbReference>
<dbReference type="InterPro" id="IPR005809">
    <property type="entry name" value="Succ_CoA_ligase-like_bsu"/>
</dbReference>
<evidence type="ECO:0000313" key="9">
    <source>
        <dbReference type="EMBL" id="MFD2239212.1"/>
    </source>
</evidence>